<evidence type="ECO:0000256" key="1">
    <source>
        <dbReference type="ARBA" id="ARBA00022472"/>
    </source>
</evidence>
<dbReference type="InterPro" id="IPR006645">
    <property type="entry name" value="NGN-like_dom"/>
</dbReference>
<sequence length="199" mass="22642">MRKMNWYMISTISGKENVVVEALANRIIAEQVDGDFDPEATENGPFKIFQKPVLTPKELEKKREGKDYKIKWVNMYPGYIFIKMDMTDRAWFVIRNTQYVTGLIGSSGKGAKPTPVTEREIRKSLQREKMALEEFNQGKYFVTFKVGDVVEIIEGPYTGERGIVQEISDNSLNAVIEIESFGKKVPVSISCSSLQVDEL</sequence>
<comment type="function">
    <text evidence="5 7">Participates in transcription elongation, termination and antitermination.</text>
</comment>
<dbReference type="RefSeq" id="WP_146308388.1">
    <property type="nucleotide sequence ID" value="NZ_CP041663.1"/>
</dbReference>
<dbReference type="Pfam" id="PF00467">
    <property type="entry name" value="KOW"/>
    <property type="match status" value="1"/>
</dbReference>
<dbReference type="Pfam" id="PF02357">
    <property type="entry name" value="NusG"/>
    <property type="match status" value="1"/>
</dbReference>
<keyword evidence="2 5" id="KW-0889">Transcription antitermination</keyword>
<reference evidence="9" key="1">
    <citation type="submission" date="2019-07" db="EMBL/GenBank/DDBJ databases">
        <title>Complete genome sequences of three Mycoplasma sp. 1220 strains.</title>
        <authorList>
            <person name="Grozner D."/>
            <person name="Forro B."/>
            <person name="Kovacs A.B."/>
            <person name="Marton S."/>
            <person name="Banyai K."/>
            <person name="Kreizinger Z."/>
            <person name="Sulyok K.M."/>
            <person name="Gyuranecz M."/>
        </authorList>
    </citation>
    <scope>NUCLEOTIDE SEQUENCE [LARGE SCALE GENOMIC DNA]</scope>
    <source>
        <strain evidence="9">MYCAV93</strain>
    </source>
</reference>
<dbReference type="EMBL" id="CP041663">
    <property type="protein sequence ID" value="QDY88070.1"/>
    <property type="molecule type" value="Genomic_DNA"/>
</dbReference>
<proteinExistence type="inferred from homology"/>
<gene>
    <name evidence="5 8" type="primary">nusG</name>
    <name evidence="8" type="ORF">FOY43_00075</name>
</gene>
<dbReference type="InterPro" id="IPR005824">
    <property type="entry name" value="KOW"/>
</dbReference>
<organism evidence="8 9">
    <name type="scientific">Mycoplasma anserisalpingitidis</name>
    <dbReference type="NCBI Taxonomy" id="519450"/>
    <lineage>
        <taxon>Bacteria</taxon>
        <taxon>Bacillati</taxon>
        <taxon>Mycoplasmatota</taxon>
        <taxon>Mollicutes</taxon>
        <taxon>Mycoplasmataceae</taxon>
        <taxon>Mycoplasma</taxon>
    </lineage>
</organism>
<dbReference type="NCBIfam" id="TIGR01956">
    <property type="entry name" value="NusG_myco"/>
    <property type="match status" value="1"/>
</dbReference>
<dbReference type="SUPFAM" id="SSF82679">
    <property type="entry name" value="N-utilization substance G protein NusG, N-terminal domain"/>
    <property type="match status" value="1"/>
</dbReference>
<evidence type="ECO:0000313" key="9">
    <source>
        <dbReference type="Proteomes" id="UP000317512"/>
    </source>
</evidence>
<dbReference type="GO" id="GO:0006354">
    <property type="term" value="P:DNA-templated transcription elongation"/>
    <property type="evidence" value="ECO:0007669"/>
    <property type="project" value="UniProtKB-UniRule"/>
</dbReference>
<dbReference type="InterPro" id="IPR014722">
    <property type="entry name" value="Rib_uL2_dom2"/>
</dbReference>
<comment type="similarity">
    <text evidence="5 7">Belongs to the NusG family.</text>
</comment>
<evidence type="ECO:0000256" key="4">
    <source>
        <dbReference type="ARBA" id="ARBA00023163"/>
    </source>
</evidence>
<dbReference type="GO" id="GO:0032784">
    <property type="term" value="P:regulation of DNA-templated transcription elongation"/>
    <property type="evidence" value="ECO:0007669"/>
    <property type="project" value="InterPro"/>
</dbReference>
<evidence type="ECO:0000256" key="7">
    <source>
        <dbReference type="RuleBase" id="RU000538"/>
    </source>
</evidence>
<keyword evidence="4 5" id="KW-0804">Transcription</keyword>
<protein>
    <recommendedName>
        <fullName evidence="5 6">Transcription termination/antitermination protein NusG</fullName>
    </recommendedName>
</protein>
<dbReference type="PRINTS" id="PR00338">
    <property type="entry name" value="NUSGTNSCPFCT"/>
</dbReference>
<accession>A0A5B8K0I0</accession>
<dbReference type="InterPro" id="IPR008991">
    <property type="entry name" value="Translation_prot_SH3-like_sf"/>
</dbReference>
<dbReference type="PANTHER" id="PTHR30265:SF2">
    <property type="entry name" value="TRANSCRIPTION TERMINATION_ANTITERMINATION PROTEIN NUSG"/>
    <property type="match status" value="1"/>
</dbReference>
<dbReference type="AlphaFoldDB" id="A0A5B8K0I0"/>
<evidence type="ECO:0000313" key="8">
    <source>
        <dbReference type="EMBL" id="QDY88070.1"/>
    </source>
</evidence>
<evidence type="ECO:0000256" key="6">
    <source>
        <dbReference type="NCBIfam" id="TIGR01956"/>
    </source>
</evidence>
<evidence type="ECO:0000256" key="2">
    <source>
        <dbReference type="ARBA" id="ARBA00022814"/>
    </source>
</evidence>
<dbReference type="SMART" id="SM00739">
    <property type="entry name" value="KOW"/>
    <property type="match status" value="1"/>
</dbReference>
<dbReference type="Gene3D" id="2.30.30.30">
    <property type="match status" value="1"/>
</dbReference>
<dbReference type="InterPro" id="IPR047050">
    <property type="entry name" value="NGN"/>
</dbReference>
<dbReference type="Proteomes" id="UP000317512">
    <property type="component" value="Chromosome"/>
</dbReference>
<dbReference type="CDD" id="cd06091">
    <property type="entry name" value="KOW_NusG"/>
    <property type="match status" value="1"/>
</dbReference>
<dbReference type="GO" id="GO:0005829">
    <property type="term" value="C:cytosol"/>
    <property type="evidence" value="ECO:0007669"/>
    <property type="project" value="TreeGrafter"/>
</dbReference>
<dbReference type="Gene3D" id="3.30.70.940">
    <property type="entry name" value="NusG, N-terminal domain"/>
    <property type="match status" value="1"/>
</dbReference>
<dbReference type="SUPFAM" id="SSF50104">
    <property type="entry name" value="Translation proteins SH3-like domain"/>
    <property type="match status" value="1"/>
</dbReference>
<dbReference type="InterPro" id="IPR010216">
    <property type="entry name" value="Transcrpt_antiterm_NusG_myco"/>
</dbReference>
<evidence type="ECO:0000256" key="5">
    <source>
        <dbReference type="HAMAP-Rule" id="MF_00948"/>
    </source>
</evidence>
<dbReference type="HAMAP" id="MF_00948">
    <property type="entry name" value="NusG"/>
    <property type="match status" value="1"/>
</dbReference>
<dbReference type="OrthoDB" id="9809075at2"/>
<dbReference type="SMART" id="SM00738">
    <property type="entry name" value="NGN"/>
    <property type="match status" value="1"/>
</dbReference>
<keyword evidence="1 5" id="KW-0806">Transcription termination</keyword>
<dbReference type="GO" id="GO:0006353">
    <property type="term" value="P:DNA-templated transcription termination"/>
    <property type="evidence" value="ECO:0007669"/>
    <property type="project" value="UniProtKB-UniRule"/>
</dbReference>
<dbReference type="GO" id="GO:0031564">
    <property type="term" value="P:transcription antitermination"/>
    <property type="evidence" value="ECO:0007669"/>
    <property type="project" value="UniProtKB-UniRule"/>
</dbReference>
<dbReference type="InterPro" id="IPR043425">
    <property type="entry name" value="NusG-like"/>
</dbReference>
<keyword evidence="3 5" id="KW-0805">Transcription regulation</keyword>
<dbReference type="InterPro" id="IPR001062">
    <property type="entry name" value="Transcrpt_antiterm_NusG"/>
</dbReference>
<dbReference type="InterPro" id="IPR036735">
    <property type="entry name" value="NGN_dom_sf"/>
</dbReference>
<evidence type="ECO:0000256" key="3">
    <source>
        <dbReference type="ARBA" id="ARBA00023015"/>
    </source>
</evidence>
<name>A0A5B8K0I0_9MOLU</name>
<dbReference type="PANTHER" id="PTHR30265">
    <property type="entry name" value="RHO-INTERACTING TRANSCRIPTION TERMINATION FACTOR NUSG"/>
    <property type="match status" value="1"/>
</dbReference>
<dbReference type="CDD" id="cd09891">
    <property type="entry name" value="NGN_Bact_1"/>
    <property type="match status" value="1"/>
</dbReference>